<evidence type="ECO:0000256" key="3">
    <source>
        <dbReference type="ARBA" id="ARBA00022842"/>
    </source>
</evidence>
<dbReference type="InterPro" id="IPR023214">
    <property type="entry name" value="HAD_sf"/>
</dbReference>
<dbReference type="Gene3D" id="1.10.150.240">
    <property type="entry name" value="Putative phosphatase, domain 2"/>
    <property type="match status" value="1"/>
</dbReference>
<sequence length="226" mass="25193">MLGAVIFDFDGVITDSEILHLEAFNRVLAQYSVEITTEDYYKDYLGLTDLECFKALADEGGLNVDTEEIENLVKGKNEIFEETVKTDSRIIDGVRSVLDMLKGNEIRMAICSGALLAEIELILKQAQLRHFFKVIVSADQIRKGKPDPEGLLLSLQKLNQGRQNRISADECVVIEDSHWGLEAAKAAGMHTIAVTNTYGAEQLGMAEKIVRRLDELMISDLQQLCT</sequence>
<dbReference type="NCBIfam" id="TIGR01509">
    <property type="entry name" value="HAD-SF-IA-v3"/>
    <property type="match status" value="1"/>
</dbReference>
<keyword evidence="3" id="KW-0460">Magnesium</keyword>
<dbReference type="GO" id="GO:0003824">
    <property type="term" value="F:catalytic activity"/>
    <property type="evidence" value="ECO:0007669"/>
    <property type="project" value="UniProtKB-ARBA"/>
</dbReference>
<dbReference type="Pfam" id="PF13419">
    <property type="entry name" value="HAD_2"/>
    <property type="match status" value="1"/>
</dbReference>
<dbReference type="InterPro" id="IPR041492">
    <property type="entry name" value="HAD_2"/>
</dbReference>
<dbReference type="SFLD" id="SFLDS00003">
    <property type="entry name" value="Haloacid_Dehalogenase"/>
    <property type="match status" value="1"/>
</dbReference>
<protein>
    <recommendedName>
        <fullName evidence="5">HAD family phosphatase</fullName>
    </recommendedName>
</protein>
<dbReference type="EMBL" id="BART01010450">
    <property type="protein sequence ID" value="GAG88904.1"/>
    <property type="molecule type" value="Genomic_DNA"/>
</dbReference>
<dbReference type="InterPro" id="IPR051600">
    <property type="entry name" value="Beta-PGM-like"/>
</dbReference>
<dbReference type="InterPro" id="IPR006439">
    <property type="entry name" value="HAD-SF_hydro_IA"/>
</dbReference>
<evidence type="ECO:0008006" key="5">
    <source>
        <dbReference type="Google" id="ProtNLM"/>
    </source>
</evidence>
<dbReference type="PANTHER" id="PTHR46193:SF21">
    <property type="entry name" value="SLL1138 PROTEIN"/>
    <property type="match status" value="1"/>
</dbReference>
<keyword evidence="2" id="KW-0479">Metal-binding</keyword>
<dbReference type="InterPro" id="IPR036412">
    <property type="entry name" value="HAD-like_sf"/>
</dbReference>
<dbReference type="AlphaFoldDB" id="X1AZY6"/>
<proteinExistence type="predicted"/>
<reference evidence="4" key="1">
    <citation type="journal article" date="2014" name="Front. Microbiol.">
        <title>High frequency of phylogenetically diverse reductive dehalogenase-homologous genes in deep subseafloor sedimentary metagenomes.</title>
        <authorList>
            <person name="Kawai M."/>
            <person name="Futagami T."/>
            <person name="Toyoda A."/>
            <person name="Takaki Y."/>
            <person name="Nishi S."/>
            <person name="Hori S."/>
            <person name="Arai W."/>
            <person name="Tsubouchi T."/>
            <person name="Morono Y."/>
            <person name="Uchiyama I."/>
            <person name="Ito T."/>
            <person name="Fujiyama A."/>
            <person name="Inagaki F."/>
            <person name="Takami H."/>
        </authorList>
    </citation>
    <scope>NUCLEOTIDE SEQUENCE</scope>
    <source>
        <strain evidence="4">Expedition CK06-06</strain>
    </source>
</reference>
<comment type="cofactor">
    <cofactor evidence="1">
        <name>Mg(2+)</name>
        <dbReference type="ChEBI" id="CHEBI:18420"/>
    </cofactor>
</comment>
<dbReference type="GO" id="GO:0046872">
    <property type="term" value="F:metal ion binding"/>
    <property type="evidence" value="ECO:0007669"/>
    <property type="project" value="UniProtKB-KW"/>
</dbReference>
<comment type="caution">
    <text evidence="4">The sequence shown here is derived from an EMBL/GenBank/DDBJ whole genome shotgun (WGS) entry which is preliminary data.</text>
</comment>
<gene>
    <name evidence="4" type="ORF">S01H4_22711</name>
</gene>
<accession>X1AZY6</accession>
<organism evidence="4">
    <name type="scientific">marine sediment metagenome</name>
    <dbReference type="NCBI Taxonomy" id="412755"/>
    <lineage>
        <taxon>unclassified sequences</taxon>
        <taxon>metagenomes</taxon>
        <taxon>ecological metagenomes</taxon>
    </lineage>
</organism>
<evidence type="ECO:0000313" key="4">
    <source>
        <dbReference type="EMBL" id="GAG88904.1"/>
    </source>
</evidence>
<dbReference type="SUPFAM" id="SSF56784">
    <property type="entry name" value="HAD-like"/>
    <property type="match status" value="1"/>
</dbReference>
<evidence type="ECO:0000256" key="1">
    <source>
        <dbReference type="ARBA" id="ARBA00001946"/>
    </source>
</evidence>
<dbReference type="InterPro" id="IPR023198">
    <property type="entry name" value="PGP-like_dom2"/>
</dbReference>
<evidence type="ECO:0000256" key="2">
    <source>
        <dbReference type="ARBA" id="ARBA00022723"/>
    </source>
</evidence>
<dbReference type="PANTHER" id="PTHR46193">
    <property type="entry name" value="6-PHOSPHOGLUCONATE PHOSPHATASE"/>
    <property type="match status" value="1"/>
</dbReference>
<dbReference type="SFLD" id="SFLDG01129">
    <property type="entry name" value="C1.5:_HAD__Beta-PGM__Phosphata"/>
    <property type="match status" value="1"/>
</dbReference>
<dbReference type="SFLD" id="SFLDG01135">
    <property type="entry name" value="C1.5.6:_HAD__Beta-PGM__Phospha"/>
    <property type="match status" value="1"/>
</dbReference>
<name>X1AZY6_9ZZZZ</name>
<dbReference type="PRINTS" id="PR00413">
    <property type="entry name" value="HADHALOGNASE"/>
</dbReference>
<dbReference type="Gene3D" id="3.40.50.1000">
    <property type="entry name" value="HAD superfamily/HAD-like"/>
    <property type="match status" value="1"/>
</dbReference>